<accession>A0AAD5JNF8</accession>
<keyword evidence="4" id="KW-1133">Transmembrane helix</keyword>
<evidence type="ECO:0000256" key="3">
    <source>
        <dbReference type="SAM" id="MobiDB-lite"/>
    </source>
</evidence>
<feature type="region of interest" description="Disordered" evidence="3">
    <location>
        <begin position="1"/>
        <end position="120"/>
    </location>
</feature>
<evidence type="ECO:0000313" key="6">
    <source>
        <dbReference type="EMBL" id="KAI9246942.1"/>
    </source>
</evidence>
<dbReference type="Gene3D" id="2.30.30.40">
    <property type="entry name" value="SH3 Domains"/>
    <property type="match status" value="1"/>
</dbReference>
<reference evidence="6" key="1">
    <citation type="journal article" date="2022" name="IScience">
        <title>Evolution of zygomycete secretomes and the origins of terrestrial fungal ecologies.</title>
        <authorList>
            <person name="Chang Y."/>
            <person name="Wang Y."/>
            <person name="Mondo S."/>
            <person name="Ahrendt S."/>
            <person name="Andreopoulos W."/>
            <person name="Barry K."/>
            <person name="Beard J."/>
            <person name="Benny G.L."/>
            <person name="Blankenship S."/>
            <person name="Bonito G."/>
            <person name="Cuomo C."/>
            <person name="Desiro A."/>
            <person name="Gervers K.A."/>
            <person name="Hundley H."/>
            <person name="Kuo A."/>
            <person name="LaButti K."/>
            <person name="Lang B.F."/>
            <person name="Lipzen A."/>
            <person name="O'Donnell K."/>
            <person name="Pangilinan J."/>
            <person name="Reynolds N."/>
            <person name="Sandor L."/>
            <person name="Smith M.E."/>
            <person name="Tsang A."/>
            <person name="Grigoriev I.V."/>
            <person name="Stajich J.E."/>
            <person name="Spatafora J.W."/>
        </authorList>
    </citation>
    <scope>NUCLEOTIDE SEQUENCE</scope>
    <source>
        <strain evidence="6">RSA 2281</strain>
    </source>
</reference>
<feature type="domain" description="SH3" evidence="5">
    <location>
        <begin position="268"/>
        <end position="330"/>
    </location>
</feature>
<evidence type="ECO:0000256" key="1">
    <source>
        <dbReference type="ARBA" id="ARBA00022443"/>
    </source>
</evidence>
<sequence>MDVVTNENDYSNHFLNKRAPEESAVSDAKPTPTKKPEPSPSASAADKPKSSNPSFANDKSQSITAFPEPTPSTTTTPPYHIKPSTTQTPEQTVAADSGTSDTATATVSVASSEDEGSSISGGAIGGIVVAVIAAIALSLIAILFVRRRKRTTRRRPSISHRVSSFGQNDFFAGPTMGTTTATHNLQTSPPMMQQQLQPQTYGSMNVPPMVAAGPVTTPTEYYTPALAAHQPNSTFAPAPAFAATAASPPMQQQQQQQQQPVQEPWQHPPLGTYTVVSTYTPTLDDEIYVHPGDQVQVYTEYDDGWCLGSNLSRGNARGVFPLHCIQASTSPSMASSSATGGGGGGQNLNANDPRLSKRGSSLYNYNEVARQF</sequence>
<dbReference type="InterPro" id="IPR036028">
    <property type="entry name" value="SH3-like_dom_sf"/>
</dbReference>
<evidence type="ECO:0000256" key="2">
    <source>
        <dbReference type="PROSITE-ProRule" id="PRU00192"/>
    </source>
</evidence>
<comment type="caution">
    <text evidence="6">The sequence shown here is derived from an EMBL/GenBank/DDBJ whole genome shotgun (WGS) entry which is preliminary data.</text>
</comment>
<dbReference type="SMART" id="SM00326">
    <property type="entry name" value="SH3"/>
    <property type="match status" value="1"/>
</dbReference>
<dbReference type="SUPFAM" id="SSF50044">
    <property type="entry name" value="SH3-domain"/>
    <property type="match status" value="1"/>
</dbReference>
<dbReference type="PROSITE" id="PS50002">
    <property type="entry name" value="SH3"/>
    <property type="match status" value="1"/>
</dbReference>
<name>A0AAD5JNF8_9FUNG</name>
<feature type="compositionally biased region" description="Polar residues" evidence="3">
    <location>
        <begin position="1"/>
        <end position="14"/>
    </location>
</feature>
<evidence type="ECO:0000256" key="4">
    <source>
        <dbReference type="SAM" id="Phobius"/>
    </source>
</evidence>
<dbReference type="Pfam" id="PF14604">
    <property type="entry name" value="SH3_9"/>
    <property type="match status" value="1"/>
</dbReference>
<keyword evidence="4" id="KW-0472">Membrane</keyword>
<feature type="transmembrane region" description="Helical" evidence="4">
    <location>
        <begin position="123"/>
        <end position="145"/>
    </location>
</feature>
<feature type="compositionally biased region" description="Low complexity" evidence="3">
    <location>
        <begin position="92"/>
        <end position="120"/>
    </location>
</feature>
<keyword evidence="1 2" id="KW-0728">SH3 domain</keyword>
<reference evidence="6" key="2">
    <citation type="submission" date="2023-02" db="EMBL/GenBank/DDBJ databases">
        <authorList>
            <consortium name="DOE Joint Genome Institute"/>
            <person name="Mondo S.J."/>
            <person name="Chang Y."/>
            <person name="Wang Y."/>
            <person name="Ahrendt S."/>
            <person name="Andreopoulos W."/>
            <person name="Barry K."/>
            <person name="Beard J."/>
            <person name="Benny G.L."/>
            <person name="Blankenship S."/>
            <person name="Bonito G."/>
            <person name="Cuomo C."/>
            <person name="Desiro A."/>
            <person name="Gervers K.A."/>
            <person name="Hundley H."/>
            <person name="Kuo A."/>
            <person name="LaButti K."/>
            <person name="Lang B.F."/>
            <person name="Lipzen A."/>
            <person name="O'Donnell K."/>
            <person name="Pangilinan J."/>
            <person name="Reynolds N."/>
            <person name="Sandor L."/>
            <person name="Smith M.W."/>
            <person name="Tsang A."/>
            <person name="Grigoriev I.V."/>
            <person name="Stajich J.E."/>
            <person name="Spatafora J.W."/>
        </authorList>
    </citation>
    <scope>NUCLEOTIDE SEQUENCE</scope>
    <source>
        <strain evidence="6">RSA 2281</strain>
    </source>
</reference>
<feature type="compositionally biased region" description="Polar residues" evidence="3">
    <location>
        <begin position="55"/>
        <end position="64"/>
    </location>
</feature>
<dbReference type="Proteomes" id="UP001209540">
    <property type="component" value="Unassembled WGS sequence"/>
</dbReference>
<evidence type="ECO:0000313" key="7">
    <source>
        <dbReference type="Proteomes" id="UP001209540"/>
    </source>
</evidence>
<feature type="region of interest" description="Disordered" evidence="3">
    <location>
        <begin position="246"/>
        <end position="265"/>
    </location>
</feature>
<dbReference type="EMBL" id="JAIXMP010000044">
    <property type="protein sequence ID" value="KAI9246942.1"/>
    <property type="molecule type" value="Genomic_DNA"/>
</dbReference>
<keyword evidence="7" id="KW-1185">Reference proteome</keyword>
<organism evidence="6 7">
    <name type="scientific">Phascolomyces articulosus</name>
    <dbReference type="NCBI Taxonomy" id="60185"/>
    <lineage>
        <taxon>Eukaryota</taxon>
        <taxon>Fungi</taxon>
        <taxon>Fungi incertae sedis</taxon>
        <taxon>Mucoromycota</taxon>
        <taxon>Mucoromycotina</taxon>
        <taxon>Mucoromycetes</taxon>
        <taxon>Mucorales</taxon>
        <taxon>Lichtheimiaceae</taxon>
        <taxon>Phascolomyces</taxon>
    </lineage>
</organism>
<evidence type="ECO:0000259" key="5">
    <source>
        <dbReference type="PROSITE" id="PS50002"/>
    </source>
</evidence>
<dbReference type="InterPro" id="IPR001452">
    <property type="entry name" value="SH3_domain"/>
</dbReference>
<protein>
    <recommendedName>
        <fullName evidence="5">SH3 domain-containing protein</fullName>
    </recommendedName>
</protein>
<feature type="region of interest" description="Disordered" evidence="3">
    <location>
        <begin position="331"/>
        <end position="359"/>
    </location>
</feature>
<gene>
    <name evidence="6" type="ORF">BDA99DRAFT_543126</name>
</gene>
<feature type="compositionally biased region" description="Low complexity" evidence="3">
    <location>
        <begin position="40"/>
        <end position="54"/>
    </location>
</feature>
<keyword evidence="4" id="KW-0812">Transmembrane</keyword>
<dbReference type="AlphaFoldDB" id="A0AAD5JNF8"/>
<proteinExistence type="predicted"/>